<gene>
    <name evidence="1" type="ORF">OOW_P131scaffold01614g3</name>
</gene>
<organism>
    <name type="scientific">Pyricularia oryzae (strain P131)</name>
    <name type="common">Rice blast fungus</name>
    <name type="synonym">Magnaporthe oryzae</name>
    <dbReference type="NCBI Taxonomy" id="1143193"/>
    <lineage>
        <taxon>Eukaryota</taxon>
        <taxon>Fungi</taxon>
        <taxon>Dikarya</taxon>
        <taxon>Ascomycota</taxon>
        <taxon>Pezizomycotina</taxon>
        <taxon>Sordariomycetes</taxon>
        <taxon>Sordariomycetidae</taxon>
        <taxon>Magnaporthales</taxon>
        <taxon>Pyriculariaceae</taxon>
        <taxon>Pyricularia</taxon>
    </lineage>
</organism>
<sequence>MKAQATVFELCVPVPFSEWRDITTFILLDVLKCQYGKISIGRQEQSLGTYPALSKFRAPSCADQRIGLESSTKPSARTHRVRKPVPNLEIDDVCVNNGLEYYYFDQSCSEYVTRIQVTQDLPKLCTFKLPPESKVLEKYLFRPSMCPAGPVPNAAIANQAECPPHLSIEEYKGLCSIVAGNKIQWQNIFLQLAIPSVSFRRAETGCTVLQAMYQAGPPDHKKTTLRQSHSIFGNAKFCAEFVVQLRLATRRIKQNWESAPALAVFISAATRILSLSSDAQVQDSCFEFLAEARQTAFDWLEKIRAKEICSVNSGEPEMELKARSAEIALICTATFDVEEPYFGRLLTDEESASILLQSCTAVQECLDHDKTNSPSDLR</sequence>
<name>L7IRB3_PYRO1</name>
<protein>
    <submittedName>
        <fullName evidence="1">Uncharacterized protein</fullName>
    </submittedName>
</protein>
<dbReference type="AlphaFoldDB" id="L7IRB3"/>
<proteinExistence type="predicted"/>
<dbReference type="EMBL" id="JH795655">
    <property type="protein sequence ID" value="ELQ58477.1"/>
    <property type="molecule type" value="Genomic_DNA"/>
</dbReference>
<accession>L7IRB3</accession>
<reference evidence="1" key="1">
    <citation type="journal article" date="2012" name="PLoS Genet.">
        <title>Comparative analysis of the genomes of two field isolates of the rice blast fungus Magnaporthe oryzae.</title>
        <authorList>
            <person name="Xue M."/>
            <person name="Yang J."/>
            <person name="Li Z."/>
            <person name="Hu S."/>
            <person name="Yao N."/>
            <person name="Dean R.A."/>
            <person name="Zhao W."/>
            <person name="Shen M."/>
            <person name="Zhang H."/>
            <person name="Li C."/>
            <person name="Liu L."/>
            <person name="Cao L."/>
            <person name="Xu X."/>
            <person name="Xing Y."/>
            <person name="Hsiang T."/>
            <person name="Zhang Z."/>
            <person name="Xu J.R."/>
            <person name="Peng Y.L."/>
        </authorList>
    </citation>
    <scope>NUCLEOTIDE SEQUENCE [LARGE SCALE GENOMIC DNA]</scope>
    <source>
        <strain evidence="1">P131</strain>
    </source>
</reference>
<evidence type="ECO:0000313" key="1">
    <source>
        <dbReference type="EMBL" id="ELQ58477.1"/>
    </source>
</evidence>